<keyword evidence="2" id="KW-1185">Reference proteome</keyword>
<gene>
    <name evidence="1" type="ORF">AB1Y20_003025</name>
</gene>
<dbReference type="EMBL" id="JBGBPQ010000010">
    <property type="protein sequence ID" value="KAL1518740.1"/>
    <property type="molecule type" value="Genomic_DNA"/>
</dbReference>
<proteinExistence type="predicted"/>
<protein>
    <submittedName>
        <fullName evidence="1">Uncharacterized protein</fullName>
    </submittedName>
</protein>
<sequence>MMPDREYGTSLRYEDVPKRKSIRSFEAMGPCPSFEKGWANTEATRLTNKSCGMTAPDLTASIARPPANHGSHKLPKQPHHTLLDDKLANNLLTPCDDNAKLDSILKQG</sequence>
<evidence type="ECO:0000313" key="2">
    <source>
        <dbReference type="Proteomes" id="UP001515480"/>
    </source>
</evidence>
<reference evidence="1 2" key="1">
    <citation type="journal article" date="2024" name="Science">
        <title>Giant polyketide synthase enzymes in the biosynthesis of giant marine polyether toxins.</title>
        <authorList>
            <person name="Fallon T.R."/>
            <person name="Shende V.V."/>
            <person name="Wierzbicki I.H."/>
            <person name="Pendleton A.L."/>
            <person name="Watervoot N.F."/>
            <person name="Auber R.P."/>
            <person name="Gonzalez D.J."/>
            <person name="Wisecaver J.H."/>
            <person name="Moore B.S."/>
        </authorList>
    </citation>
    <scope>NUCLEOTIDE SEQUENCE [LARGE SCALE GENOMIC DNA]</scope>
    <source>
        <strain evidence="1 2">12B1</strain>
    </source>
</reference>
<dbReference type="AlphaFoldDB" id="A0AB34JCX0"/>
<accession>A0AB34JCX0</accession>
<comment type="caution">
    <text evidence="1">The sequence shown here is derived from an EMBL/GenBank/DDBJ whole genome shotgun (WGS) entry which is preliminary data.</text>
</comment>
<organism evidence="1 2">
    <name type="scientific">Prymnesium parvum</name>
    <name type="common">Toxic golden alga</name>
    <dbReference type="NCBI Taxonomy" id="97485"/>
    <lineage>
        <taxon>Eukaryota</taxon>
        <taxon>Haptista</taxon>
        <taxon>Haptophyta</taxon>
        <taxon>Prymnesiophyceae</taxon>
        <taxon>Prymnesiales</taxon>
        <taxon>Prymnesiaceae</taxon>
        <taxon>Prymnesium</taxon>
    </lineage>
</organism>
<dbReference type="Proteomes" id="UP001515480">
    <property type="component" value="Unassembled WGS sequence"/>
</dbReference>
<evidence type="ECO:0000313" key="1">
    <source>
        <dbReference type="EMBL" id="KAL1518740.1"/>
    </source>
</evidence>
<name>A0AB34JCX0_PRYPA</name>